<evidence type="ECO:0000256" key="1">
    <source>
        <dbReference type="ARBA" id="ARBA00022723"/>
    </source>
</evidence>
<dbReference type="SUPFAM" id="SSF55008">
    <property type="entry name" value="HMA, heavy metal-associated domain"/>
    <property type="match status" value="1"/>
</dbReference>
<proteinExistence type="predicted"/>
<dbReference type="PROSITE" id="PS50846">
    <property type="entry name" value="HMA_2"/>
    <property type="match status" value="1"/>
</dbReference>
<organism evidence="3 4">
    <name type="scientific">Candidatus Woesebacteria bacterium RBG_16_36_11</name>
    <dbReference type="NCBI Taxonomy" id="1802481"/>
    <lineage>
        <taxon>Bacteria</taxon>
        <taxon>Candidatus Woeseibacteriota</taxon>
    </lineage>
</organism>
<sequence length="84" mass="9249">MAIFSKNLETKKTTFQIQGMHCVSCAMCIDGCLEDTPGVIKAETIFSKSLTIVSYNPKQLTTEKVKEIIEKVGYHVTSTLDSSS</sequence>
<dbReference type="GO" id="GO:0046872">
    <property type="term" value="F:metal ion binding"/>
    <property type="evidence" value="ECO:0007669"/>
    <property type="project" value="UniProtKB-KW"/>
</dbReference>
<dbReference type="PROSITE" id="PS01047">
    <property type="entry name" value="HMA_1"/>
    <property type="match status" value="1"/>
</dbReference>
<evidence type="ECO:0000259" key="2">
    <source>
        <dbReference type="PROSITE" id="PS50846"/>
    </source>
</evidence>
<reference evidence="3 4" key="1">
    <citation type="journal article" date="2016" name="Nat. Commun.">
        <title>Thousands of microbial genomes shed light on interconnected biogeochemical processes in an aquifer system.</title>
        <authorList>
            <person name="Anantharaman K."/>
            <person name="Brown C.T."/>
            <person name="Hug L.A."/>
            <person name="Sharon I."/>
            <person name="Castelle C.J."/>
            <person name="Probst A.J."/>
            <person name="Thomas B.C."/>
            <person name="Singh A."/>
            <person name="Wilkins M.J."/>
            <person name="Karaoz U."/>
            <person name="Brodie E.L."/>
            <person name="Williams K.H."/>
            <person name="Hubbard S.S."/>
            <person name="Banfield J.F."/>
        </authorList>
    </citation>
    <scope>NUCLEOTIDE SEQUENCE [LARGE SCALE GENOMIC DNA]</scope>
</reference>
<dbReference type="STRING" id="1802481.A2W13_00145"/>
<keyword evidence="1" id="KW-0479">Metal-binding</keyword>
<accession>A0A1F7X742</accession>
<dbReference type="InterPro" id="IPR006121">
    <property type="entry name" value="HMA_dom"/>
</dbReference>
<comment type="caution">
    <text evidence="3">The sequence shown here is derived from an EMBL/GenBank/DDBJ whole genome shotgun (WGS) entry which is preliminary data.</text>
</comment>
<dbReference type="Pfam" id="PF00403">
    <property type="entry name" value="HMA"/>
    <property type="match status" value="1"/>
</dbReference>
<evidence type="ECO:0000313" key="4">
    <source>
        <dbReference type="Proteomes" id="UP000178533"/>
    </source>
</evidence>
<name>A0A1F7X742_9BACT</name>
<dbReference type="Proteomes" id="UP000178533">
    <property type="component" value="Unassembled WGS sequence"/>
</dbReference>
<dbReference type="InterPro" id="IPR017969">
    <property type="entry name" value="Heavy-metal-associated_CS"/>
</dbReference>
<dbReference type="FunFam" id="3.30.70.100:FF:000001">
    <property type="entry name" value="ATPase copper transporting beta"/>
    <property type="match status" value="1"/>
</dbReference>
<dbReference type="Gene3D" id="3.30.70.100">
    <property type="match status" value="1"/>
</dbReference>
<evidence type="ECO:0000313" key="3">
    <source>
        <dbReference type="EMBL" id="OGM10857.1"/>
    </source>
</evidence>
<feature type="domain" description="HMA" evidence="2">
    <location>
        <begin position="11"/>
        <end position="77"/>
    </location>
</feature>
<protein>
    <recommendedName>
        <fullName evidence="2">HMA domain-containing protein</fullName>
    </recommendedName>
</protein>
<dbReference type="CDD" id="cd00371">
    <property type="entry name" value="HMA"/>
    <property type="match status" value="1"/>
</dbReference>
<dbReference type="InterPro" id="IPR036163">
    <property type="entry name" value="HMA_dom_sf"/>
</dbReference>
<dbReference type="AlphaFoldDB" id="A0A1F7X742"/>
<dbReference type="EMBL" id="MGFT01000034">
    <property type="protein sequence ID" value="OGM10857.1"/>
    <property type="molecule type" value="Genomic_DNA"/>
</dbReference>
<gene>
    <name evidence="3" type="ORF">A2W13_00145</name>
</gene>